<dbReference type="Pfam" id="PF01398">
    <property type="entry name" value="JAB"/>
    <property type="match status" value="1"/>
</dbReference>
<dbReference type="PROSITE" id="PS50249">
    <property type="entry name" value="MPN"/>
    <property type="match status" value="1"/>
</dbReference>
<keyword evidence="8" id="KW-1185">Reference proteome</keyword>
<feature type="region of interest" description="Disordered" evidence="5">
    <location>
        <begin position="1"/>
        <end position="41"/>
    </location>
</feature>
<dbReference type="InterPro" id="IPR031824">
    <property type="entry name" value="RNF220_mid"/>
</dbReference>
<gene>
    <name evidence="7" type="ORF">D9615_000631</name>
</gene>
<dbReference type="PANTHER" id="PTHR10540:SF6">
    <property type="entry name" value="EUKARYOTIC TRANSLATION INITIATION FACTOR 3 SUBUNIT F"/>
    <property type="match status" value="1"/>
</dbReference>
<evidence type="ECO:0000313" key="8">
    <source>
        <dbReference type="Proteomes" id="UP000565441"/>
    </source>
</evidence>
<protein>
    <recommendedName>
        <fullName evidence="4">Eukaryotic translation initiation factor 3 subunit F</fullName>
        <shortName evidence="4">eIF3f</shortName>
    </recommendedName>
</protein>
<dbReference type="InterPro" id="IPR037518">
    <property type="entry name" value="MPN"/>
</dbReference>
<dbReference type="Proteomes" id="UP000565441">
    <property type="component" value="Unassembled WGS sequence"/>
</dbReference>
<feature type="domain" description="MPN" evidence="6">
    <location>
        <begin position="415"/>
        <end position="548"/>
    </location>
</feature>
<evidence type="ECO:0000256" key="4">
    <source>
        <dbReference type="HAMAP-Rule" id="MF_03005"/>
    </source>
</evidence>
<dbReference type="PANTHER" id="PTHR10540">
    <property type="entry name" value="EUKARYOTIC TRANSLATION INITIATION FACTOR 3 SUBUNIT F-RELATED"/>
    <property type="match status" value="1"/>
</dbReference>
<dbReference type="EMBL" id="JAACJP010000001">
    <property type="protein sequence ID" value="KAF5388343.1"/>
    <property type="molecule type" value="Genomic_DNA"/>
</dbReference>
<keyword evidence="3 4" id="KW-0648">Protein biosynthesis</keyword>
<name>A0A8H5MBZ2_9AGAR</name>
<dbReference type="Pfam" id="PF15926">
    <property type="entry name" value="RNF220"/>
    <property type="match status" value="1"/>
</dbReference>
<dbReference type="AlphaFoldDB" id="A0A8H5MBZ2"/>
<dbReference type="HAMAP" id="MF_03005">
    <property type="entry name" value="eIF3f"/>
    <property type="match status" value="1"/>
</dbReference>
<comment type="function">
    <text evidence="4">Component of the eukaryotic translation initiation factor 3 (eIF-3) complex, which is involved in protein synthesis of a specialized repertoire of mRNAs and, together with other initiation factors, stimulates binding of mRNA and methionyl-tRNAi to the 40S ribosome. The eIF-3 complex specifically targets and initiates translation of a subset of mRNAs involved in cell proliferation.</text>
</comment>
<dbReference type="InterPro" id="IPR024969">
    <property type="entry name" value="EIF3F/CSN6-like_C"/>
</dbReference>
<dbReference type="OrthoDB" id="25498at2759"/>
<reference evidence="7 8" key="1">
    <citation type="journal article" date="2020" name="ISME J.">
        <title>Uncovering the hidden diversity of litter-decomposition mechanisms in mushroom-forming fungi.</title>
        <authorList>
            <person name="Floudas D."/>
            <person name="Bentzer J."/>
            <person name="Ahren D."/>
            <person name="Johansson T."/>
            <person name="Persson P."/>
            <person name="Tunlid A."/>
        </authorList>
    </citation>
    <scope>NUCLEOTIDE SEQUENCE [LARGE SCALE GENOMIC DNA]</scope>
    <source>
        <strain evidence="7 8">CBS 661.87</strain>
    </source>
</reference>
<dbReference type="GO" id="GO:0001732">
    <property type="term" value="P:formation of cytoplasmic translation initiation complex"/>
    <property type="evidence" value="ECO:0007669"/>
    <property type="project" value="UniProtKB-UniRule"/>
</dbReference>
<keyword evidence="2 4" id="KW-0396">Initiation factor</keyword>
<evidence type="ECO:0000259" key="6">
    <source>
        <dbReference type="PROSITE" id="PS50249"/>
    </source>
</evidence>
<dbReference type="GO" id="GO:0033290">
    <property type="term" value="C:eukaryotic 48S preinitiation complex"/>
    <property type="evidence" value="ECO:0007669"/>
    <property type="project" value="UniProtKB-UniRule"/>
</dbReference>
<dbReference type="SMART" id="SM00232">
    <property type="entry name" value="JAB_MPN"/>
    <property type="match status" value="1"/>
</dbReference>
<dbReference type="GO" id="GO:0008237">
    <property type="term" value="F:metallopeptidase activity"/>
    <property type="evidence" value="ECO:0007669"/>
    <property type="project" value="InterPro"/>
</dbReference>
<comment type="caution">
    <text evidence="7">The sequence shown here is derived from an EMBL/GenBank/DDBJ whole genome shotgun (WGS) entry which is preliminary data.</text>
</comment>
<evidence type="ECO:0000256" key="3">
    <source>
        <dbReference type="ARBA" id="ARBA00022917"/>
    </source>
</evidence>
<comment type="subunit">
    <text evidence="4">Component of the eukaryotic translation initiation factor 3 (eIF-3) complex.</text>
</comment>
<sequence length="684" mass="75326">MAVASLSKGKKRAYIQDREGSSSLSPVPEETPKVKKPKRAETRKCPVCDELIPLRLLPIHAELESERVETILKQVGSTDLLYEDPDDGPGPSSRSRRSAIKARKSLSAMIPGGSHDLLQQAGKTIQTIKRRRKQRHAKFREMAREGEEEEARGRDRRARSSGGEIVCPVCIVAVRGDQDVLDAHVDACLANESRRLEEERQHTLEQQRAADDEIWEEAYAADGTGFHTRNQNDQDVDDELDVDGEEGFGVAQFTEGDLLPVNSSHVEVEQDLEVEIEDDNEDEAQREQKTLRDLVAEGKVVRNASSAGVDEVKAKMEEVMGLGDTDKMDLAILAARKRGDKSSLITALENKVKQLEAMRVSSSTSLLCRICIDPYNEPTSEHKKKMPLGPSSSAVHIHTNTAASSANATRTPTSVTVHPVALFSILDLYLRRTDTQDRVIGTLLGTRTENEVEVRSSFGVLHSETSEQVAVDMEYHRAMYELHHKVNPKEVIVGWYSTGSNLNTYSALIQNFYSQETAPKQAIHLAINTGVDEGEQAGVKAYVSSPIGVFPKPENCVFVPVPVELRFHDAERSGIDLLTKTAISPNSTSDQPVSDLEILEQSIVTVQDMLDRVLTYVQAVLSGEKKGDPAIGRYLMDTLGASTDDLEKGGFNSSLQDTLMISYLSNLVRSQAEVSSRLALAATS</sequence>
<evidence type="ECO:0000256" key="5">
    <source>
        <dbReference type="SAM" id="MobiDB-lite"/>
    </source>
</evidence>
<dbReference type="Pfam" id="PF13012">
    <property type="entry name" value="MitMem_reg"/>
    <property type="match status" value="1"/>
</dbReference>
<accession>A0A8H5MBZ2</accession>
<comment type="subcellular location">
    <subcellularLocation>
        <location evidence="4">Cytoplasm</location>
    </subcellularLocation>
</comment>
<dbReference type="InterPro" id="IPR027531">
    <property type="entry name" value="eIF3f"/>
</dbReference>
<dbReference type="GO" id="GO:0071541">
    <property type="term" value="C:eukaryotic translation initiation factor 3 complex, eIF3m"/>
    <property type="evidence" value="ECO:0007669"/>
    <property type="project" value="TreeGrafter"/>
</dbReference>
<keyword evidence="1 4" id="KW-0963">Cytoplasm</keyword>
<feature type="region of interest" description="Disordered" evidence="5">
    <location>
        <begin position="139"/>
        <end position="159"/>
    </location>
</feature>
<dbReference type="GO" id="GO:0016282">
    <property type="term" value="C:eukaryotic 43S preinitiation complex"/>
    <property type="evidence" value="ECO:0007669"/>
    <property type="project" value="UniProtKB-UniRule"/>
</dbReference>
<evidence type="ECO:0000313" key="7">
    <source>
        <dbReference type="EMBL" id="KAF5388343.1"/>
    </source>
</evidence>
<evidence type="ECO:0000256" key="1">
    <source>
        <dbReference type="ARBA" id="ARBA00022490"/>
    </source>
</evidence>
<dbReference type="CDD" id="cd08064">
    <property type="entry name" value="MPN_eIF3f"/>
    <property type="match status" value="1"/>
</dbReference>
<dbReference type="GO" id="GO:0003743">
    <property type="term" value="F:translation initiation factor activity"/>
    <property type="evidence" value="ECO:0007669"/>
    <property type="project" value="UniProtKB-UniRule"/>
</dbReference>
<dbReference type="InterPro" id="IPR000555">
    <property type="entry name" value="JAMM/MPN+_dom"/>
</dbReference>
<feature type="region of interest" description="Disordered" evidence="5">
    <location>
        <begin position="80"/>
        <end position="99"/>
    </location>
</feature>
<comment type="similarity">
    <text evidence="4">Belongs to the eIF-3 subunit F family.</text>
</comment>
<organism evidence="7 8">
    <name type="scientific">Tricholomella constricta</name>
    <dbReference type="NCBI Taxonomy" id="117010"/>
    <lineage>
        <taxon>Eukaryota</taxon>
        <taxon>Fungi</taxon>
        <taxon>Dikarya</taxon>
        <taxon>Basidiomycota</taxon>
        <taxon>Agaricomycotina</taxon>
        <taxon>Agaricomycetes</taxon>
        <taxon>Agaricomycetidae</taxon>
        <taxon>Agaricales</taxon>
        <taxon>Tricholomatineae</taxon>
        <taxon>Lyophyllaceae</taxon>
        <taxon>Tricholomella</taxon>
    </lineage>
</organism>
<proteinExistence type="inferred from homology"/>
<evidence type="ECO:0000256" key="2">
    <source>
        <dbReference type="ARBA" id="ARBA00022540"/>
    </source>
</evidence>
<dbReference type="GO" id="GO:0031369">
    <property type="term" value="F:translation initiation factor binding"/>
    <property type="evidence" value="ECO:0007669"/>
    <property type="project" value="InterPro"/>
</dbReference>
<dbReference type="Gene3D" id="3.40.140.10">
    <property type="entry name" value="Cytidine Deaminase, domain 2"/>
    <property type="match status" value="1"/>
</dbReference>